<keyword evidence="2" id="KW-0812">Transmembrane</keyword>
<dbReference type="EMBL" id="HBFL01000020">
    <property type="protein sequence ID" value="CAD8759978.1"/>
    <property type="molecule type" value="Transcribed_RNA"/>
</dbReference>
<keyword evidence="1" id="KW-0175">Coiled coil</keyword>
<evidence type="ECO:0000313" key="3">
    <source>
        <dbReference type="EMBL" id="CAD8759978.1"/>
    </source>
</evidence>
<feature type="transmembrane region" description="Helical" evidence="2">
    <location>
        <begin position="54"/>
        <end position="78"/>
    </location>
</feature>
<protein>
    <submittedName>
        <fullName evidence="3">Uncharacterized protein</fullName>
    </submittedName>
</protein>
<accession>A0A7S0YAT7</accession>
<name>A0A7S0YAT7_9STRA</name>
<dbReference type="AlphaFoldDB" id="A0A7S0YAT7"/>
<evidence type="ECO:0000256" key="2">
    <source>
        <dbReference type="SAM" id="Phobius"/>
    </source>
</evidence>
<feature type="coiled-coil region" evidence="1">
    <location>
        <begin position="101"/>
        <end position="128"/>
    </location>
</feature>
<organism evidence="3">
    <name type="scientific">Pseudo-nitzschia delicatissima</name>
    <dbReference type="NCBI Taxonomy" id="44447"/>
    <lineage>
        <taxon>Eukaryota</taxon>
        <taxon>Sar</taxon>
        <taxon>Stramenopiles</taxon>
        <taxon>Ochrophyta</taxon>
        <taxon>Bacillariophyta</taxon>
        <taxon>Bacillariophyceae</taxon>
        <taxon>Bacillariophycidae</taxon>
        <taxon>Bacillariales</taxon>
        <taxon>Bacillariaceae</taxon>
        <taxon>Pseudo-nitzschia</taxon>
    </lineage>
</organism>
<sequence length="301" mass="34929">MSNDPELLKKLIDDDELEDVELQKQRSPLIVKGISIDTSSRKNKKPVRRGNFRCCCKCMVITIAIFILLVVLALGYAYSKLNNFVEDFTIETDSPQKFPIVEMSETELEKIKDRVEEFIAEVDHGKKEIEDLVLTQDEINGFAGHSDFLRGNYMITFHKDRIVEEFSLPMDILGYNDRYFVGNDYFALKSDGHKNLLEMKLETEATHEDLFDGPLYFMQLQYLMTKNKEDEGENLLQMFVERGTFFGQDVPEDYIDQHENVMDFLYDLGDYDENLYIISGIESVSIEEGKVVVKARQNENN</sequence>
<reference evidence="3" key="1">
    <citation type="submission" date="2021-01" db="EMBL/GenBank/DDBJ databases">
        <authorList>
            <person name="Corre E."/>
            <person name="Pelletier E."/>
            <person name="Niang G."/>
            <person name="Scheremetjew M."/>
            <person name="Finn R."/>
            <person name="Kale V."/>
            <person name="Holt S."/>
            <person name="Cochrane G."/>
            <person name="Meng A."/>
            <person name="Brown T."/>
            <person name="Cohen L."/>
        </authorList>
    </citation>
    <scope>NUCLEOTIDE SEQUENCE</scope>
    <source>
        <strain evidence="3">UNC1205</strain>
    </source>
</reference>
<keyword evidence="2" id="KW-1133">Transmembrane helix</keyword>
<proteinExistence type="predicted"/>
<keyword evidence="2" id="KW-0472">Membrane</keyword>
<gene>
    <name evidence="3" type="ORF">PDEL1432_LOCUS17</name>
</gene>
<evidence type="ECO:0000256" key="1">
    <source>
        <dbReference type="SAM" id="Coils"/>
    </source>
</evidence>